<gene>
    <name evidence="1" type="ORF">GON03_13105</name>
</gene>
<dbReference type="RefSeq" id="WP_157342997.1">
    <property type="nucleotide sequence ID" value="NZ_WSEK01000004.1"/>
</dbReference>
<sequence>MTTKVGMALVALGLGAATLTGCGGGGSDFAEKSADDIVKSSKSDMKGLESVKVSGTVTSDDQEITIDMQSNSGGDCTGSIGVDEGTAELLGVDGETWMRPDEAFWRSFGGESADQILSVVGDKWVVIGADEDSFNQFCDVDKLLDELLKDEEDGSTYKTVGTDEVDGDDVVKVENNDPEDGPSIGYVLTDDPHYLVKVERTEGDEQGSVTFSAFDEEFEVEAPADDEVVDLNSLG</sequence>
<dbReference type="EMBL" id="WSEK01000004">
    <property type="protein sequence ID" value="MVQ50122.1"/>
    <property type="molecule type" value="Genomic_DNA"/>
</dbReference>
<dbReference type="Gene3D" id="2.50.20.20">
    <property type="match status" value="1"/>
</dbReference>
<accession>A0A6L6XTL3</accession>
<dbReference type="PROSITE" id="PS51257">
    <property type="entry name" value="PROKAR_LIPOPROTEIN"/>
    <property type="match status" value="1"/>
</dbReference>
<name>A0A6L6XTL3_9ACTN</name>
<reference evidence="1 2" key="1">
    <citation type="submission" date="2019-12" db="EMBL/GenBank/DDBJ databases">
        <authorList>
            <person name="Huq M.A."/>
        </authorList>
    </citation>
    <scope>NUCLEOTIDE SEQUENCE [LARGE SCALE GENOMIC DNA]</scope>
    <source>
        <strain evidence="1 2">MAH-18</strain>
    </source>
</reference>
<evidence type="ECO:0008006" key="3">
    <source>
        <dbReference type="Google" id="ProtNLM"/>
    </source>
</evidence>
<keyword evidence="2" id="KW-1185">Reference proteome</keyword>
<proteinExistence type="predicted"/>
<protein>
    <recommendedName>
        <fullName evidence="3">Lipoprotein</fullName>
    </recommendedName>
</protein>
<dbReference type="AlphaFoldDB" id="A0A6L6XTL3"/>
<comment type="caution">
    <text evidence="1">The sequence shown here is derived from an EMBL/GenBank/DDBJ whole genome shotgun (WGS) entry which is preliminary data.</text>
</comment>
<evidence type="ECO:0000313" key="1">
    <source>
        <dbReference type="EMBL" id="MVQ50122.1"/>
    </source>
</evidence>
<dbReference type="Proteomes" id="UP000473525">
    <property type="component" value="Unassembled WGS sequence"/>
</dbReference>
<evidence type="ECO:0000313" key="2">
    <source>
        <dbReference type="Proteomes" id="UP000473525"/>
    </source>
</evidence>
<organism evidence="1 2">
    <name type="scientific">Nocardioides agri</name>
    <dbReference type="NCBI Taxonomy" id="2682843"/>
    <lineage>
        <taxon>Bacteria</taxon>
        <taxon>Bacillati</taxon>
        <taxon>Actinomycetota</taxon>
        <taxon>Actinomycetes</taxon>
        <taxon>Propionibacteriales</taxon>
        <taxon>Nocardioidaceae</taxon>
        <taxon>Nocardioides</taxon>
    </lineage>
</organism>